<reference evidence="2" key="1">
    <citation type="submission" date="2016-04" db="EMBL/GenBank/DDBJ databases">
        <authorList>
            <person name="Evans L.H."/>
            <person name="Alamgir A."/>
            <person name="Owens N."/>
            <person name="Weber N.D."/>
            <person name="Virtaneva K."/>
            <person name="Barbian K."/>
            <person name="Babar A."/>
            <person name="Rosenke K."/>
        </authorList>
    </citation>
    <scope>NUCLEOTIDE SEQUENCE</scope>
    <source>
        <strain evidence="2">Nono1</strain>
    </source>
</reference>
<feature type="transmembrane region" description="Helical" evidence="1">
    <location>
        <begin position="56"/>
        <end position="76"/>
    </location>
</feature>
<dbReference type="RefSeq" id="WP_225266659.1">
    <property type="nucleotide sequence ID" value="NZ_CP084058.1"/>
</dbReference>
<gene>
    <name evidence="2" type="ORF">BN4615_P7442</name>
</gene>
<feature type="transmembrane region" description="Helical" evidence="1">
    <location>
        <begin position="141"/>
        <end position="163"/>
    </location>
</feature>
<evidence type="ECO:0008006" key="3">
    <source>
        <dbReference type="Google" id="ProtNLM"/>
    </source>
</evidence>
<protein>
    <recommendedName>
        <fullName evidence="3">Integral membrane protein</fullName>
    </recommendedName>
</protein>
<sequence>MRRAAGLVSLVAGVLMLTGPWLAPGTAATLLGGYLVVAGVLDVARCVTEDDTGVRLLFALHGGSLVVVGALAWHSASPSAGAFPLDGVVPAAGGLTLDGVVPAAGGLTLDGVMPAAGGLTLDGVMPSAGALTLDGQVRTAAVFRVLFGLMWLISGIIELMSVVTGPLRPGAGATAALSVATTLAGGALLLLPAPSPEALILIVGVQLIASGGLTALITTAQPRLPSDG</sequence>
<evidence type="ECO:0000256" key="1">
    <source>
        <dbReference type="SAM" id="Phobius"/>
    </source>
</evidence>
<proteinExistence type="predicted"/>
<feature type="transmembrane region" description="Helical" evidence="1">
    <location>
        <begin position="199"/>
        <end position="220"/>
    </location>
</feature>
<feature type="transmembrane region" description="Helical" evidence="1">
    <location>
        <begin position="26"/>
        <end position="44"/>
    </location>
</feature>
<dbReference type="AlphaFoldDB" id="A0A1M4EGR5"/>
<keyword evidence="1" id="KW-0812">Transmembrane</keyword>
<organism evidence="2">
    <name type="scientific">Nonomuraea gerenzanensis</name>
    <dbReference type="NCBI Taxonomy" id="93944"/>
    <lineage>
        <taxon>Bacteria</taxon>
        <taxon>Bacillati</taxon>
        <taxon>Actinomycetota</taxon>
        <taxon>Actinomycetes</taxon>
        <taxon>Streptosporangiales</taxon>
        <taxon>Streptosporangiaceae</taxon>
        <taxon>Nonomuraea</taxon>
    </lineage>
</organism>
<feature type="transmembrane region" description="Helical" evidence="1">
    <location>
        <begin position="175"/>
        <end position="193"/>
    </location>
</feature>
<keyword evidence="1" id="KW-1133">Transmembrane helix</keyword>
<accession>A0A1M4EGR5</accession>
<keyword evidence="1" id="KW-0472">Membrane</keyword>
<name>A0A1M4EGR5_9ACTN</name>
<dbReference type="InterPro" id="IPR005325">
    <property type="entry name" value="DUF308_memb"/>
</dbReference>
<dbReference type="Pfam" id="PF03729">
    <property type="entry name" value="DUF308"/>
    <property type="match status" value="1"/>
</dbReference>
<evidence type="ECO:0000313" key="2">
    <source>
        <dbReference type="EMBL" id="SBO97926.1"/>
    </source>
</evidence>
<dbReference type="EMBL" id="LT559118">
    <property type="protein sequence ID" value="SBO97926.1"/>
    <property type="molecule type" value="Genomic_DNA"/>
</dbReference>